<feature type="transmembrane region" description="Helical" evidence="1">
    <location>
        <begin position="52"/>
        <end position="74"/>
    </location>
</feature>
<evidence type="ECO:0000259" key="2">
    <source>
        <dbReference type="Pfam" id="PF13786"/>
    </source>
</evidence>
<keyword evidence="1" id="KW-1133">Transmembrane helix</keyword>
<dbReference type="Pfam" id="PF13786">
    <property type="entry name" value="DUF4179"/>
    <property type="match status" value="1"/>
</dbReference>
<feature type="domain" description="DUF4179" evidence="2">
    <location>
        <begin position="45"/>
        <end position="138"/>
    </location>
</feature>
<dbReference type="Pfam" id="PF18705">
    <property type="entry name" value="DUF5643"/>
    <property type="match status" value="1"/>
</dbReference>
<sequence length="369" mass="40398">MRDLYELCNEVNLKEDELLEMDVTALEKARLKQSLKQAIHSAKPRSSWKKRALAAAMVGALSLTALGLTFPTYASSLPVIRDIFKMWNDGSTGPGVYDHYKEYSTALNLSQTSKGISVTMQDAIYDGQTVSVAFAIESEQDLGENPTIQGSPVLVGATAMSGSSRITKIDDHHYVGLYHATGLAGDKGAAVNVDWELNRIIVHETSKEIKGSWSFELSLKATEGRTQLIGQSTEQAGVRVNLDKITVHPMSFTVHYSQQVGQEPRSKWDDAEVVLDITDDLGNHYTGKTNGGTGQDDLTMKWSTTFSRLDAKAARLIVTPRVILRSYSAENHGSVELNGSEVKAGPPLGKSEGRTEEIRLKDLVIDLQD</sequence>
<evidence type="ECO:0000256" key="1">
    <source>
        <dbReference type="SAM" id="Phobius"/>
    </source>
</evidence>
<accession>A0A917BXD4</accession>
<gene>
    <name evidence="4" type="ORF">GCM10010912_01260</name>
</gene>
<dbReference type="InterPro" id="IPR040680">
    <property type="entry name" value="DUF5643"/>
</dbReference>
<keyword evidence="1" id="KW-0812">Transmembrane</keyword>
<name>A0A917BXD4_9BACL</name>
<evidence type="ECO:0000259" key="3">
    <source>
        <dbReference type="Pfam" id="PF18705"/>
    </source>
</evidence>
<dbReference type="Proteomes" id="UP000637643">
    <property type="component" value="Unassembled WGS sequence"/>
</dbReference>
<proteinExistence type="predicted"/>
<keyword evidence="1" id="KW-0472">Membrane</keyword>
<protein>
    <submittedName>
        <fullName evidence="4">ECF-type sigma factor negative effector</fullName>
    </submittedName>
</protein>
<reference evidence="4" key="2">
    <citation type="submission" date="2020-09" db="EMBL/GenBank/DDBJ databases">
        <authorList>
            <person name="Sun Q."/>
            <person name="Zhou Y."/>
        </authorList>
    </citation>
    <scope>NUCLEOTIDE SEQUENCE</scope>
    <source>
        <strain evidence="4">CGMCC 1.16134</strain>
    </source>
</reference>
<dbReference type="RefSeq" id="WP_189021682.1">
    <property type="nucleotide sequence ID" value="NZ_BMKR01000001.1"/>
</dbReference>
<dbReference type="Gene3D" id="2.60.40.1630">
    <property type="entry name" value="bacillus anthracis domain"/>
    <property type="match status" value="1"/>
</dbReference>
<comment type="caution">
    <text evidence="4">The sequence shown here is derived from an EMBL/GenBank/DDBJ whole genome shotgun (WGS) entry which is preliminary data.</text>
</comment>
<keyword evidence="5" id="KW-1185">Reference proteome</keyword>
<dbReference type="EMBL" id="BMKR01000001">
    <property type="protein sequence ID" value="GGF59769.1"/>
    <property type="molecule type" value="Genomic_DNA"/>
</dbReference>
<evidence type="ECO:0000313" key="4">
    <source>
        <dbReference type="EMBL" id="GGF59769.1"/>
    </source>
</evidence>
<dbReference type="InterPro" id="IPR025436">
    <property type="entry name" value="DUF4179"/>
</dbReference>
<evidence type="ECO:0000313" key="5">
    <source>
        <dbReference type="Proteomes" id="UP000637643"/>
    </source>
</evidence>
<dbReference type="AlphaFoldDB" id="A0A917BXD4"/>
<reference evidence="4" key="1">
    <citation type="journal article" date="2014" name="Int. J. Syst. Evol. Microbiol.">
        <title>Complete genome sequence of Corynebacterium casei LMG S-19264T (=DSM 44701T), isolated from a smear-ripened cheese.</title>
        <authorList>
            <consortium name="US DOE Joint Genome Institute (JGI-PGF)"/>
            <person name="Walter F."/>
            <person name="Albersmeier A."/>
            <person name="Kalinowski J."/>
            <person name="Ruckert C."/>
        </authorList>
    </citation>
    <scope>NUCLEOTIDE SEQUENCE</scope>
    <source>
        <strain evidence="4">CGMCC 1.16134</strain>
    </source>
</reference>
<organism evidence="4 5">
    <name type="scientific">Paenibacillus albidus</name>
    <dbReference type="NCBI Taxonomy" id="2041023"/>
    <lineage>
        <taxon>Bacteria</taxon>
        <taxon>Bacillati</taxon>
        <taxon>Bacillota</taxon>
        <taxon>Bacilli</taxon>
        <taxon>Bacillales</taxon>
        <taxon>Paenibacillaceae</taxon>
        <taxon>Paenibacillus</taxon>
    </lineage>
</organism>
<dbReference type="Gene3D" id="2.60.40.1640">
    <property type="entry name" value="Conserved domain protein"/>
    <property type="match status" value="1"/>
</dbReference>
<feature type="domain" description="DUF5643" evidence="3">
    <location>
        <begin position="226"/>
        <end position="326"/>
    </location>
</feature>